<gene>
    <name evidence="2" type="ORF">BFAG_03512</name>
</gene>
<dbReference type="Proteomes" id="UP000005101">
    <property type="component" value="Unassembled WGS sequence"/>
</dbReference>
<sequence length="100" mass="11303">MIPPIVFSSAGAGSISTLSANGLMFIVTFYFLYVILIIVIFCPFSRTNNLLRKVCQKGRMIVCQRRTAKMTDDIGKTGAYLIGKRMISHSFYRCKCMDNF</sequence>
<dbReference type="EMBL" id="EQ973215">
    <property type="protein sequence ID" value="EFR54813.1"/>
    <property type="molecule type" value="Genomic_DNA"/>
</dbReference>
<evidence type="ECO:0000313" key="2">
    <source>
        <dbReference type="EMBL" id="EFR54813.1"/>
    </source>
</evidence>
<keyword evidence="1" id="KW-0472">Membrane</keyword>
<organism evidence="2 3">
    <name type="scientific">Bacteroides fragilis 3_1_12</name>
    <dbReference type="NCBI Taxonomy" id="457424"/>
    <lineage>
        <taxon>Bacteria</taxon>
        <taxon>Pseudomonadati</taxon>
        <taxon>Bacteroidota</taxon>
        <taxon>Bacteroidia</taxon>
        <taxon>Bacteroidales</taxon>
        <taxon>Bacteroidaceae</taxon>
        <taxon>Bacteroides</taxon>
    </lineage>
</organism>
<proteinExistence type="predicted"/>
<protein>
    <submittedName>
        <fullName evidence="2">Uncharacterized protein</fullName>
    </submittedName>
</protein>
<evidence type="ECO:0000313" key="3">
    <source>
        <dbReference type="Proteomes" id="UP000005101"/>
    </source>
</evidence>
<accession>A0ABN0BPD5</accession>
<keyword evidence="1" id="KW-1133">Transmembrane helix</keyword>
<evidence type="ECO:0000256" key="1">
    <source>
        <dbReference type="SAM" id="Phobius"/>
    </source>
</evidence>
<keyword evidence="3" id="KW-1185">Reference proteome</keyword>
<feature type="transmembrane region" description="Helical" evidence="1">
    <location>
        <begin position="23"/>
        <end position="44"/>
    </location>
</feature>
<name>A0ABN0BPD5_BACFG</name>
<reference evidence="2 3" key="1">
    <citation type="submission" date="2008-12" db="EMBL/GenBank/DDBJ databases">
        <title>Annotation of Bacteroides fragilis strain 3_1_12.</title>
        <authorList>
            <consortium name="The Broad Institute Genome Sequencing Platform"/>
            <person name="Ward D."/>
            <person name="Young S.K."/>
            <person name="Kodira C.D."/>
            <person name="Zeng Q."/>
            <person name="Koehrsen M."/>
            <person name="Alvarado L."/>
            <person name="Berlin A."/>
            <person name="Borenstein D."/>
            <person name="Chen Z."/>
            <person name="Engels R."/>
            <person name="Freedman E."/>
            <person name="Gellesch M."/>
            <person name="Goldberg J."/>
            <person name="Griggs A."/>
            <person name="Gujja S."/>
            <person name="Heiman D."/>
            <person name="Hepburn T."/>
            <person name="Howarth C."/>
            <person name="Jen D."/>
            <person name="Larson L."/>
            <person name="Lewis B."/>
            <person name="Mehta T."/>
            <person name="Park D."/>
            <person name="Pearson M."/>
            <person name="Roberts A."/>
            <person name="Saif S."/>
            <person name="Shea T."/>
            <person name="Shenoy N."/>
            <person name="Sisk P."/>
            <person name="Stolte C."/>
            <person name="Sykes S."/>
            <person name="Walk T."/>
            <person name="White J."/>
            <person name="Yandava C."/>
            <person name="Allen-Vercoe E."/>
            <person name="Strauss J."/>
            <person name="Ambrose C."/>
            <person name="Lander E."/>
            <person name="Nusbaum C."/>
            <person name="Galagan J."/>
            <person name="Birren B."/>
        </authorList>
    </citation>
    <scope>NUCLEOTIDE SEQUENCE [LARGE SCALE GENOMIC DNA]</scope>
    <source>
        <strain evidence="2 3">3_1_12</strain>
    </source>
</reference>
<keyword evidence="1" id="KW-0812">Transmembrane</keyword>